<feature type="transmembrane region" description="Helical" evidence="2">
    <location>
        <begin position="20"/>
        <end position="45"/>
    </location>
</feature>
<keyword evidence="2" id="KW-0812">Transmembrane</keyword>
<reference evidence="3 4" key="1">
    <citation type="submission" date="2021-08" db="EMBL/GenBank/DDBJ databases">
        <title>Collinsella faecalis sp. nov. isolated from swine faeces.</title>
        <authorList>
            <person name="Oh B.S."/>
            <person name="Lee J.H."/>
        </authorList>
    </citation>
    <scope>NUCLEOTIDE SEQUENCE [LARGE SCALE GENOMIC DNA]</scope>
    <source>
        <strain evidence="3 4">AGMB00827</strain>
    </source>
</reference>
<comment type="caution">
    <text evidence="3">The sequence shown here is derived from an EMBL/GenBank/DDBJ whole genome shotgun (WGS) entry which is preliminary data.</text>
</comment>
<feature type="region of interest" description="Disordered" evidence="1">
    <location>
        <begin position="297"/>
        <end position="323"/>
    </location>
</feature>
<feature type="compositionally biased region" description="Acidic residues" evidence="1">
    <location>
        <begin position="367"/>
        <end position="377"/>
    </location>
</feature>
<dbReference type="RefSeq" id="WP_222199501.1">
    <property type="nucleotide sequence ID" value="NZ_JAIMFO010000006.1"/>
</dbReference>
<feature type="compositionally biased region" description="Polar residues" evidence="1">
    <location>
        <begin position="385"/>
        <end position="403"/>
    </location>
</feature>
<evidence type="ECO:0000256" key="1">
    <source>
        <dbReference type="SAM" id="MobiDB-lite"/>
    </source>
</evidence>
<organism evidence="3 4">
    <name type="scientific">Collinsella ureilytica</name>
    <dbReference type="NCBI Taxonomy" id="2869515"/>
    <lineage>
        <taxon>Bacteria</taxon>
        <taxon>Bacillati</taxon>
        <taxon>Actinomycetota</taxon>
        <taxon>Coriobacteriia</taxon>
        <taxon>Coriobacteriales</taxon>
        <taxon>Coriobacteriaceae</taxon>
        <taxon>Collinsella</taxon>
    </lineage>
</organism>
<gene>
    <name evidence="3" type="ORF">K6V98_05385</name>
</gene>
<protein>
    <submittedName>
        <fullName evidence="3">DUF4013 domain-containing protein</fullName>
    </submittedName>
</protein>
<feature type="transmembrane region" description="Helical" evidence="2">
    <location>
        <begin position="170"/>
        <end position="190"/>
    </location>
</feature>
<feature type="transmembrane region" description="Helical" evidence="2">
    <location>
        <begin position="237"/>
        <end position="259"/>
    </location>
</feature>
<accession>A0ABS7MK93</accession>
<sequence>MQAQNPSFMSSWKSLTRDKGWIKPVLILAVLSWIPIFGSIVFLGFANEWARLSAWGVNSAPKQSGVDRNKILTTGVRVFLVRLSMGCALAIIQSILLFHSFDWLSLAYGNTDLLPLAFASKGLSYAIVAVVFNSLISVVIMAASLRAVLYDRFQAGWRLDRIFEMISRDVRGFFKTYLVAVIAGVIAAVFAAFVSFLAIIAFSLFLMNSLSAAFIVQSAELSSSEFISLLSRELLTSGGGAVMGLVVLGIVVLFIGAVLNTALNLVTVHAVGQWFSRFDVEHWGKSEDPLPAGVPVQVQQASTAPTEPAQPVTPVAPTVSKPTEDVNVANVASSATPTTNEQATTVLAPEAAGDAQQQDGVEKAEETEGSQELDGDAQTEHIVSPASSLPLPQNDNESSQSCGDVSEKE</sequence>
<feature type="transmembrane region" description="Helical" evidence="2">
    <location>
        <begin position="123"/>
        <end position="149"/>
    </location>
</feature>
<keyword evidence="4" id="KW-1185">Reference proteome</keyword>
<keyword evidence="2" id="KW-1133">Transmembrane helix</keyword>
<evidence type="ECO:0000313" key="3">
    <source>
        <dbReference type="EMBL" id="MBY4797789.1"/>
    </source>
</evidence>
<feature type="compositionally biased region" description="Low complexity" evidence="1">
    <location>
        <begin position="303"/>
        <end position="319"/>
    </location>
</feature>
<dbReference type="Proteomes" id="UP000700908">
    <property type="component" value="Unassembled WGS sequence"/>
</dbReference>
<feature type="transmembrane region" description="Helical" evidence="2">
    <location>
        <begin position="79"/>
        <end position="101"/>
    </location>
</feature>
<proteinExistence type="predicted"/>
<evidence type="ECO:0000256" key="2">
    <source>
        <dbReference type="SAM" id="Phobius"/>
    </source>
</evidence>
<dbReference type="InterPro" id="IPR025098">
    <property type="entry name" value="DUF4013"/>
</dbReference>
<dbReference type="EMBL" id="JAIMFO010000006">
    <property type="protein sequence ID" value="MBY4797789.1"/>
    <property type="molecule type" value="Genomic_DNA"/>
</dbReference>
<keyword evidence="2" id="KW-0472">Membrane</keyword>
<name>A0ABS7MK93_9ACTN</name>
<evidence type="ECO:0000313" key="4">
    <source>
        <dbReference type="Proteomes" id="UP000700908"/>
    </source>
</evidence>
<feature type="region of interest" description="Disordered" evidence="1">
    <location>
        <begin position="351"/>
        <end position="409"/>
    </location>
</feature>
<dbReference type="Pfam" id="PF13197">
    <property type="entry name" value="DUF4013"/>
    <property type="match status" value="1"/>
</dbReference>